<dbReference type="Proteomes" id="UP001549291">
    <property type="component" value="Unassembled WGS sequence"/>
</dbReference>
<organism evidence="1 2">
    <name type="scientific">Bradyrhizobium japonicum</name>
    <dbReference type="NCBI Taxonomy" id="375"/>
    <lineage>
        <taxon>Bacteria</taxon>
        <taxon>Pseudomonadati</taxon>
        <taxon>Pseudomonadota</taxon>
        <taxon>Alphaproteobacteria</taxon>
        <taxon>Hyphomicrobiales</taxon>
        <taxon>Nitrobacteraceae</taxon>
        <taxon>Bradyrhizobium</taxon>
    </lineage>
</organism>
<protein>
    <submittedName>
        <fullName evidence="1">Uncharacterized protein</fullName>
    </submittedName>
</protein>
<reference evidence="1 2" key="1">
    <citation type="submission" date="2024-06" db="EMBL/GenBank/DDBJ databases">
        <title>Genomic Encyclopedia of Type Strains, Phase V (KMG-V): Genome sequencing to study the core and pangenomes of soil and plant-associated prokaryotes.</title>
        <authorList>
            <person name="Whitman W."/>
        </authorList>
    </citation>
    <scope>NUCLEOTIDE SEQUENCE [LARGE SCALE GENOMIC DNA]</scope>
    <source>
        <strain evidence="1 2">USDA 160</strain>
    </source>
</reference>
<dbReference type="EMBL" id="JBEPTQ010000001">
    <property type="protein sequence ID" value="MET4716297.1"/>
    <property type="molecule type" value="Genomic_DNA"/>
</dbReference>
<comment type="caution">
    <text evidence="1">The sequence shown here is derived from an EMBL/GenBank/DDBJ whole genome shotgun (WGS) entry which is preliminary data.</text>
</comment>
<accession>A0ABV2RH81</accession>
<sequence length="114" mass="12843">MDAFSCFACDGSKWDIAVLNGIDEMVRTVISEQWEASQRGVLSMWRIYDRPADWPDGYVARRYETDKDGTVRTKSNLAGGPEALAMLRHIFSEAGLVLKTRSPGDDPEVVEVWM</sequence>
<name>A0ABV2RH81_BRAJP</name>
<keyword evidence="2" id="KW-1185">Reference proteome</keyword>
<proteinExistence type="predicted"/>
<gene>
    <name evidence="1" type="ORF">ABIF63_000400</name>
</gene>
<dbReference type="RefSeq" id="WP_354269959.1">
    <property type="nucleotide sequence ID" value="NZ_JBEPTQ010000001.1"/>
</dbReference>
<evidence type="ECO:0000313" key="1">
    <source>
        <dbReference type="EMBL" id="MET4716297.1"/>
    </source>
</evidence>
<evidence type="ECO:0000313" key="2">
    <source>
        <dbReference type="Proteomes" id="UP001549291"/>
    </source>
</evidence>